<evidence type="ECO:0000313" key="1">
    <source>
        <dbReference type="EMBL" id="VDM54495.1"/>
    </source>
</evidence>
<keyword evidence="2" id="KW-1185">Reference proteome</keyword>
<protein>
    <submittedName>
        <fullName evidence="3">DNA-directed RNA polymerase</fullName>
    </submittedName>
</protein>
<dbReference type="WBParaSite" id="ACOC_0000290901-mRNA-1">
    <property type="protein sequence ID" value="ACOC_0000290901-mRNA-1"/>
    <property type="gene ID" value="ACOC_0000290901"/>
</dbReference>
<sequence>MQNSVKSQLLDMFSYAILVSPSCFVRAAILEAVNVPLDECIRFSDGSETFPATFLVGHSLHSLVSLFLRSRFSSQSNTWPITVHTAGVAYYNKVVPLFFRECFRNTKGIVDLAHSRQRLKHCVLALANSDKQMDGFVSECAAKISSLMLTLVCFWFSFTTIYQYHLEALLCDDLMLDVKNRFVLGKELGNYESQAVVSRIGDYIARRLNITVDSGEFVRMAYMETDVDRIIVRLIDRLIEGKDIPKKVHGHRTFLQILLLRFSTIFLTRFYFHNFSSSNIFGKCPLLFGR</sequence>
<dbReference type="AlphaFoldDB" id="A0A0R3PFF8"/>
<dbReference type="OrthoDB" id="24683at2759"/>
<dbReference type="EMBL" id="UYYA01000695">
    <property type="protein sequence ID" value="VDM54495.1"/>
    <property type="molecule type" value="Genomic_DNA"/>
</dbReference>
<reference evidence="3" key="1">
    <citation type="submission" date="2017-02" db="UniProtKB">
        <authorList>
            <consortium name="WormBaseParasite"/>
        </authorList>
    </citation>
    <scope>IDENTIFICATION</scope>
</reference>
<organism evidence="3">
    <name type="scientific">Angiostrongylus costaricensis</name>
    <name type="common">Nematode worm</name>
    <dbReference type="NCBI Taxonomy" id="334426"/>
    <lineage>
        <taxon>Eukaryota</taxon>
        <taxon>Metazoa</taxon>
        <taxon>Ecdysozoa</taxon>
        <taxon>Nematoda</taxon>
        <taxon>Chromadorea</taxon>
        <taxon>Rhabditida</taxon>
        <taxon>Rhabditina</taxon>
        <taxon>Rhabditomorpha</taxon>
        <taxon>Strongyloidea</taxon>
        <taxon>Metastrongylidae</taxon>
        <taxon>Angiostrongylus</taxon>
    </lineage>
</organism>
<dbReference type="STRING" id="334426.A0A0R3PFF8"/>
<reference evidence="1 2" key="2">
    <citation type="submission" date="2018-11" db="EMBL/GenBank/DDBJ databases">
        <authorList>
            <consortium name="Pathogen Informatics"/>
        </authorList>
    </citation>
    <scope>NUCLEOTIDE SEQUENCE [LARGE SCALE GENOMIC DNA]</scope>
    <source>
        <strain evidence="1 2">Costa Rica</strain>
    </source>
</reference>
<accession>A0A0R3PFF8</accession>
<evidence type="ECO:0000313" key="2">
    <source>
        <dbReference type="Proteomes" id="UP000267027"/>
    </source>
</evidence>
<dbReference type="Proteomes" id="UP000267027">
    <property type="component" value="Unassembled WGS sequence"/>
</dbReference>
<name>A0A0R3PFF8_ANGCS</name>
<evidence type="ECO:0000313" key="3">
    <source>
        <dbReference type="WBParaSite" id="ACOC_0000290901-mRNA-1"/>
    </source>
</evidence>
<gene>
    <name evidence="1" type="ORF">ACOC_LOCUS2910</name>
</gene>
<proteinExistence type="predicted"/>